<reference evidence="1" key="1">
    <citation type="submission" date="2022-09" db="EMBL/GenBank/DDBJ databases">
        <title>Fusarium specimens isolated from Avocado Roots.</title>
        <authorList>
            <person name="Stajich J."/>
            <person name="Roper C."/>
            <person name="Heimlech-Rivalta G."/>
        </authorList>
    </citation>
    <scope>NUCLEOTIDE SEQUENCE</scope>
    <source>
        <strain evidence="1">CF00136</strain>
    </source>
</reference>
<evidence type="ECO:0000313" key="1">
    <source>
        <dbReference type="EMBL" id="KAJ4265434.1"/>
    </source>
</evidence>
<keyword evidence="1" id="KW-0328">Glycosyltransferase</keyword>
<protein>
    <submittedName>
        <fullName evidence="1">N-acetylglucosaminyldiphosphodolichol N-acetylglucosaminyltransferase catalytic subunit alg13</fullName>
        <ecNumber evidence="1">2.4.1.141</ecNumber>
    </submittedName>
</protein>
<keyword evidence="1" id="KW-0808">Transferase</keyword>
<dbReference type="Proteomes" id="UP001152049">
    <property type="component" value="Unassembled WGS sequence"/>
</dbReference>
<evidence type="ECO:0000313" key="2">
    <source>
        <dbReference type="Proteomes" id="UP001152049"/>
    </source>
</evidence>
<accession>A0A9W8S4S3</accession>
<dbReference type="EMBL" id="JAOQAZ010000006">
    <property type="protein sequence ID" value="KAJ4265434.1"/>
    <property type="molecule type" value="Genomic_DNA"/>
</dbReference>
<keyword evidence="2" id="KW-1185">Reference proteome</keyword>
<gene>
    <name evidence="1" type="primary">ALG13</name>
    <name evidence="1" type="ORF">NW762_004722</name>
</gene>
<comment type="caution">
    <text evidence="1">The sequence shown here is derived from an EMBL/GenBank/DDBJ whole genome shotgun (WGS) entry which is preliminary data.</text>
</comment>
<dbReference type="OrthoDB" id="20273at2759"/>
<name>A0A9W8S4S3_9HYPO</name>
<dbReference type="GO" id="GO:0004577">
    <property type="term" value="F:N-acetylglucosaminyldiphosphodolichol N-acetylglucosaminyltransferase activity"/>
    <property type="evidence" value="ECO:0007669"/>
    <property type="project" value="UniProtKB-EC"/>
</dbReference>
<sequence length="73" mass="8208">MANHLSKEGYAIMSSGSIDDLKEAIHKVELLWEDNKTRWPPHKVPSQEASGLRLWDLAPAEVGKEQNATMVHD</sequence>
<organism evidence="1 2">
    <name type="scientific">Fusarium torreyae</name>
    <dbReference type="NCBI Taxonomy" id="1237075"/>
    <lineage>
        <taxon>Eukaryota</taxon>
        <taxon>Fungi</taxon>
        <taxon>Dikarya</taxon>
        <taxon>Ascomycota</taxon>
        <taxon>Pezizomycotina</taxon>
        <taxon>Sordariomycetes</taxon>
        <taxon>Hypocreomycetidae</taxon>
        <taxon>Hypocreales</taxon>
        <taxon>Nectriaceae</taxon>
        <taxon>Fusarium</taxon>
    </lineage>
</organism>
<dbReference type="EC" id="2.4.1.141" evidence="1"/>
<proteinExistence type="predicted"/>
<dbReference type="AlphaFoldDB" id="A0A9W8S4S3"/>